<dbReference type="InterPro" id="IPR040605">
    <property type="entry name" value="Glyco_hydro2_dom5"/>
</dbReference>
<comment type="caution">
    <text evidence="9">The sequence shown here is derived from an EMBL/GenBank/DDBJ whole genome shotgun (WGS) entry which is preliminary data.</text>
</comment>
<dbReference type="InterPro" id="IPR006101">
    <property type="entry name" value="Glyco_hydro_2"/>
</dbReference>
<dbReference type="InterPro" id="IPR017853">
    <property type="entry name" value="GH"/>
</dbReference>
<evidence type="ECO:0000256" key="1">
    <source>
        <dbReference type="ARBA" id="ARBA00007401"/>
    </source>
</evidence>
<dbReference type="Pfam" id="PF18565">
    <property type="entry name" value="Glyco_hydro2_C5"/>
    <property type="match status" value="1"/>
</dbReference>
<dbReference type="InterPro" id="IPR006102">
    <property type="entry name" value="Ig-like_GH2"/>
</dbReference>
<dbReference type="InterPro" id="IPR036156">
    <property type="entry name" value="Beta-gal/glucu_dom_sf"/>
</dbReference>
<keyword evidence="3" id="KW-0326">Glycosidase</keyword>
<dbReference type="PANTHER" id="PTHR42732:SF1">
    <property type="entry name" value="BETA-MANNOSIDASE"/>
    <property type="match status" value="1"/>
</dbReference>
<accession>A0ABV3FW30</accession>
<evidence type="ECO:0000313" key="9">
    <source>
        <dbReference type="EMBL" id="MEV0709622.1"/>
    </source>
</evidence>
<evidence type="ECO:0000259" key="6">
    <source>
        <dbReference type="Pfam" id="PF16355"/>
    </source>
</evidence>
<proteinExistence type="inferred from homology"/>
<dbReference type="SUPFAM" id="SSF51445">
    <property type="entry name" value="(Trans)glycosidases"/>
    <property type="match status" value="1"/>
</dbReference>
<name>A0ABV3FW30_9NOCA</name>
<dbReference type="Gene3D" id="3.20.20.80">
    <property type="entry name" value="Glycosidases"/>
    <property type="match status" value="1"/>
</dbReference>
<dbReference type="InterPro" id="IPR006103">
    <property type="entry name" value="Glyco_hydro_2_cat"/>
</dbReference>
<organism evidence="9 10">
    <name type="scientific">Nocardia aurea</name>
    <dbReference type="NCBI Taxonomy" id="2144174"/>
    <lineage>
        <taxon>Bacteria</taxon>
        <taxon>Bacillati</taxon>
        <taxon>Actinomycetota</taxon>
        <taxon>Actinomycetes</taxon>
        <taxon>Mycobacteriales</taxon>
        <taxon>Nocardiaceae</taxon>
        <taxon>Nocardia</taxon>
    </lineage>
</organism>
<dbReference type="RefSeq" id="WP_357785281.1">
    <property type="nucleotide sequence ID" value="NZ_JBFAKC010000007.1"/>
</dbReference>
<evidence type="ECO:0000259" key="5">
    <source>
        <dbReference type="Pfam" id="PF02836"/>
    </source>
</evidence>
<dbReference type="InterPro" id="IPR032311">
    <property type="entry name" value="DUF4982"/>
</dbReference>
<dbReference type="InterPro" id="IPR013783">
    <property type="entry name" value="Ig-like_fold"/>
</dbReference>
<feature type="domain" description="DUF4982" evidence="6">
    <location>
        <begin position="631"/>
        <end position="687"/>
    </location>
</feature>
<keyword evidence="2 9" id="KW-0378">Hydrolase</keyword>
<dbReference type="SUPFAM" id="SSF49785">
    <property type="entry name" value="Galactose-binding domain-like"/>
    <property type="match status" value="1"/>
</dbReference>
<keyword evidence="10" id="KW-1185">Reference proteome</keyword>
<feature type="domain" description="Glycoside hydrolase family 2 immunoglobulin-like beta-sandwich" evidence="4">
    <location>
        <begin position="154"/>
        <end position="258"/>
    </location>
</feature>
<dbReference type="Pfam" id="PF00703">
    <property type="entry name" value="Glyco_hydro_2"/>
    <property type="match status" value="1"/>
</dbReference>
<dbReference type="InterPro" id="IPR051913">
    <property type="entry name" value="GH2_Domain-Containing"/>
</dbReference>
<protein>
    <submittedName>
        <fullName evidence="9">Glycoside hydrolase family 2 TIM barrel-domain containing protein</fullName>
    </submittedName>
</protein>
<evidence type="ECO:0000256" key="2">
    <source>
        <dbReference type="ARBA" id="ARBA00022801"/>
    </source>
</evidence>
<dbReference type="SUPFAM" id="SSF49303">
    <property type="entry name" value="beta-Galactosidase/glucuronidase domain"/>
    <property type="match status" value="1"/>
</dbReference>
<dbReference type="InterPro" id="IPR054593">
    <property type="entry name" value="Beta-mannosidase-like_N2"/>
</dbReference>
<dbReference type="PANTHER" id="PTHR42732">
    <property type="entry name" value="BETA-GALACTOSIDASE"/>
    <property type="match status" value="1"/>
</dbReference>
<dbReference type="Gene3D" id="2.60.40.10">
    <property type="entry name" value="Immunoglobulins"/>
    <property type="match status" value="3"/>
</dbReference>
<dbReference type="PRINTS" id="PR00132">
    <property type="entry name" value="GLHYDRLASE2"/>
</dbReference>
<dbReference type="Pfam" id="PF22666">
    <property type="entry name" value="Glyco_hydro_2_N2"/>
    <property type="match status" value="1"/>
</dbReference>
<evidence type="ECO:0000256" key="3">
    <source>
        <dbReference type="ARBA" id="ARBA00023295"/>
    </source>
</evidence>
<reference evidence="9 10" key="1">
    <citation type="submission" date="2024-06" db="EMBL/GenBank/DDBJ databases">
        <title>The Natural Products Discovery Center: Release of the First 8490 Sequenced Strains for Exploring Actinobacteria Biosynthetic Diversity.</title>
        <authorList>
            <person name="Kalkreuter E."/>
            <person name="Kautsar S.A."/>
            <person name="Yang D."/>
            <person name="Bader C.D."/>
            <person name="Teijaro C.N."/>
            <person name="Fluegel L."/>
            <person name="Davis C.M."/>
            <person name="Simpson J.R."/>
            <person name="Lauterbach L."/>
            <person name="Steele A.D."/>
            <person name="Gui C."/>
            <person name="Meng S."/>
            <person name="Li G."/>
            <person name="Viehrig K."/>
            <person name="Ye F."/>
            <person name="Su P."/>
            <person name="Kiefer A.F."/>
            <person name="Nichols A."/>
            <person name="Cepeda A.J."/>
            <person name="Yan W."/>
            <person name="Fan B."/>
            <person name="Jiang Y."/>
            <person name="Adhikari A."/>
            <person name="Zheng C.-J."/>
            <person name="Schuster L."/>
            <person name="Cowan T.M."/>
            <person name="Smanski M.J."/>
            <person name="Chevrette M.G."/>
            <person name="De Carvalho L.P.S."/>
            <person name="Shen B."/>
        </authorList>
    </citation>
    <scope>NUCLEOTIDE SEQUENCE [LARGE SCALE GENOMIC DNA]</scope>
    <source>
        <strain evidence="9 10">NPDC050403</strain>
    </source>
</reference>
<comment type="similarity">
    <text evidence="1">Belongs to the glycosyl hydrolase 2 family.</text>
</comment>
<feature type="domain" description="Glycoside hydrolase family 2 catalytic" evidence="5">
    <location>
        <begin position="268"/>
        <end position="417"/>
    </location>
</feature>
<dbReference type="InterPro" id="IPR008979">
    <property type="entry name" value="Galactose-bd-like_sf"/>
</dbReference>
<dbReference type="Gene3D" id="2.60.120.260">
    <property type="entry name" value="Galactose-binding domain-like"/>
    <property type="match status" value="1"/>
</dbReference>
<dbReference type="GO" id="GO:0016787">
    <property type="term" value="F:hydrolase activity"/>
    <property type="evidence" value="ECO:0007669"/>
    <property type="project" value="UniProtKB-KW"/>
</dbReference>
<feature type="domain" description="Glycoside hydrolase family 2" evidence="7">
    <location>
        <begin position="702"/>
        <end position="803"/>
    </location>
</feature>
<sequence length="820" mass="91112">MIRIPFNDDWYLTGEGEPQGPLSVPHDAMFYEKRDPECRNAWNTGYFPGGTYRYTKTFPVPADWHDRHVVLEFEGVYQDCQVLLNGRLAGGHPNGYALFRVEAHSLLEYGTHNRVEVVARNDGPPNSRWYSGSGIHRPVSLLVGGPVHLVPDGVRVHTATLDATDARITVCTTIADTGIAARTATLVHHVYDPRGERVLEHSETLSLPADGLHTVRHDLGVAQARVWSPDDPALYTCRTRLLAHDQILDSVEVRFGIRTVDLDARNGLRLNGIPIKLRGGCLHHDHGVIGAHGLSAAEDRRVRILKAAGYNAIRSAHHPASRALLDACDRHGMLVMDELTDAWFRPKLAGDYSAHFEQWWLRDLESMVAKDYNHPSVIVYSIGNEIAETATARGVELSRRIADTTRELDPTRYVTNCVNGLLNMIAPKDDPVRDARKRHDVDSEPHENLIAVVNFLMSVLMDKLGHLVKLPRADRRTRDVFATVDIAGYNYMHGRYRTDLRRYPERVIVGSETPPPHTARIWREIEHQPRIIGDFTWTAWDYLGEAGIATRVYGASTALYRPYPALLAGTPVIDITGHRQTQSYLNEIIWHRATGPYIAVQPVDQSGRTLSRSGFRTTDSLASWSWEGCEGRTAVVEVYADAAYVELLLNRHSLGSRPIDHEYLARFETEYRPGELTAVAYHADGSELGRTTLISAGPGLRLTLSCDRDRLHADGADLAFLDIALTDDHGTVKPLSDREITVTVDGAATLLGLGSAAPTTEEPFTDPVHTTHHGRALAVLRAGRHPGPITVTVTAEQCRPQHLHLTAQSVTGTTSDFTHF</sequence>
<evidence type="ECO:0000313" key="10">
    <source>
        <dbReference type="Proteomes" id="UP001551695"/>
    </source>
</evidence>
<evidence type="ECO:0000259" key="8">
    <source>
        <dbReference type="Pfam" id="PF22666"/>
    </source>
</evidence>
<dbReference type="Pfam" id="PF02836">
    <property type="entry name" value="Glyco_hydro_2_C"/>
    <property type="match status" value="1"/>
</dbReference>
<evidence type="ECO:0000259" key="4">
    <source>
        <dbReference type="Pfam" id="PF00703"/>
    </source>
</evidence>
<dbReference type="Pfam" id="PF16355">
    <property type="entry name" value="DUF4982"/>
    <property type="match status" value="1"/>
</dbReference>
<evidence type="ECO:0000259" key="7">
    <source>
        <dbReference type="Pfam" id="PF18565"/>
    </source>
</evidence>
<dbReference type="EMBL" id="JBFAKC010000007">
    <property type="protein sequence ID" value="MEV0709622.1"/>
    <property type="molecule type" value="Genomic_DNA"/>
</dbReference>
<gene>
    <name evidence="9" type="ORF">AB0I48_18830</name>
</gene>
<dbReference type="Proteomes" id="UP001551695">
    <property type="component" value="Unassembled WGS sequence"/>
</dbReference>
<feature type="domain" description="Beta-mannosidase-like galactose-binding" evidence="8">
    <location>
        <begin position="42"/>
        <end position="120"/>
    </location>
</feature>